<dbReference type="SUPFAM" id="SSF50129">
    <property type="entry name" value="GroES-like"/>
    <property type="match status" value="1"/>
</dbReference>
<dbReference type="InterPro" id="IPR013154">
    <property type="entry name" value="ADH-like_N"/>
</dbReference>
<dbReference type="Gene3D" id="3.90.180.10">
    <property type="entry name" value="Medium-chain alcohol dehydrogenases, catalytic domain"/>
    <property type="match status" value="1"/>
</dbReference>
<reference evidence="2" key="1">
    <citation type="submission" date="2022-11" db="EMBL/GenBank/DDBJ databases">
        <authorList>
            <person name="Petersen C."/>
        </authorList>
    </citation>
    <scope>NUCLEOTIDE SEQUENCE</scope>
    <source>
        <strain evidence="2">IBT 30069</strain>
    </source>
</reference>
<dbReference type="Gene3D" id="3.40.50.720">
    <property type="entry name" value="NAD(P)-binding Rossmann-like Domain"/>
    <property type="match status" value="1"/>
</dbReference>
<dbReference type="Pfam" id="PF13602">
    <property type="entry name" value="ADH_zinc_N_2"/>
    <property type="match status" value="1"/>
</dbReference>
<dbReference type="GO" id="GO:0016491">
    <property type="term" value="F:oxidoreductase activity"/>
    <property type="evidence" value="ECO:0007669"/>
    <property type="project" value="InterPro"/>
</dbReference>
<dbReference type="InterPro" id="IPR020843">
    <property type="entry name" value="ER"/>
</dbReference>
<dbReference type="EMBL" id="JAPQKH010000006">
    <property type="protein sequence ID" value="KAJ5092959.1"/>
    <property type="molecule type" value="Genomic_DNA"/>
</dbReference>
<dbReference type="SUPFAM" id="SSF51735">
    <property type="entry name" value="NAD(P)-binding Rossmann-fold domains"/>
    <property type="match status" value="1"/>
</dbReference>
<accession>A0A9W9F3Q6</accession>
<dbReference type="InterPro" id="IPR036291">
    <property type="entry name" value="NAD(P)-bd_dom_sf"/>
</dbReference>
<evidence type="ECO:0000259" key="1">
    <source>
        <dbReference type="SMART" id="SM00829"/>
    </source>
</evidence>
<dbReference type="OrthoDB" id="201656at2759"/>
<dbReference type="AlphaFoldDB" id="A0A9W9F3Q6"/>
<reference evidence="2" key="2">
    <citation type="journal article" date="2023" name="IMA Fungus">
        <title>Comparative genomic study of the Penicillium genus elucidates a diverse pangenome and 15 lateral gene transfer events.</title>
        <authorList>
            <person name="Petersen C."/>
            <person name="Sorensen T."/>
            <person name="Nielsen M.R."/>
            <person name="Sondergaard T.E."/>
            <person name="Sorensen J.L."/>
            <person name="Fitzpatrick D.A."/>
            <person name="Frisvad J.C."/>
            <person name="Nielsen K.L."/>
        </authorList>
    </citation>
    <scope>NUCLEOTIDE SEQUENCE</scope>
    <source>
        <strain evidence="2">IBT 30069</strain>
    </source>
</reference>
<organism evidence="2 3">
    <name type="scientific">Penicillium angulare</name>
    <dbReference type="NCBI Taxonomy" id="116970"/>
    <lineage>
        <taxon>Eukaryota</taxon>
        <taxon>Fungi</taxon>
        <taxon>Dikarya</taxon>
        <taxon>Ascomycota</taxon>
        <taxon>Pezizomycotina</taxon>
        <taxon>Eurotiomycetes</taxon>
        <taxon>Eurotiomycetidae</taxon>
        <taxon>Eurotiales</taxon>
        <taxon>Aspergillaceae</taxon>
        <taxon>Penicillium</taxon>
    </lineage>
</organism>
<sequence>MAEHMKAWQLPAPGRIEEKLKLIENIPRPNADLKKGEILVRVVSAALNPADYKMTDMGLMSRAAIKFPKSPGMDVSGTIVDIAQDSTDGKVGDNILGRVDPVSSSGALSQYVVLPRDAYAVVPKNVDLDHAAGIPTAGATEYQSIKPYVKAGSRVFINGGSGGTGTFGIQIAKALGCHVTTSCSTAKIELVKRLGADTIIDYRVDDVVSTLKAEGQVYDLVVDNIGDSPKDFFSKTPGFLKPEGHFIAIGGSVSMATAKNMMKGLMLPSLLGGTPRKFVPIVTKNIHEDYEQLATWLADGTVSTVIDSTFEFEQAVEAYKHLKMGSTAGKIIVHVSPRA</sequence>
<dbReference type="PANTHER" id="PTHR44013">
    <property type="entry name" value="ZINC-TYPE ALCOHOL DEHYDROGENASE-LIKE PROTEIN C16A3.02C"/>
    <property type="match status" value="1"/>
</dbReference>
<protein>
    <recommendedName>
        <fullName evidence="1">Enoyl reductase (ER) domain-containing protein</fullName>
    </recommendedName>
</protein>
<dbReference type="Pfam" id="PF08240">
    <property type="entry name" value="ADH_N"/>
    <property type="match status" value="1"/>
</dbReference>
<comment type="caution">
    <text evidence="2">The sequence shown here is derived from an EMBL/GenBank/DDBJ whole genome shotgun (WGS) entry which is preliminary data.</text>
</comment>
<dbReference type="SMART" id="SM00829">
    <property type="entry name" value="PKS_ER"/>
    <property type="match status" value="1"/>
</dbReference>
<dbReference type="CDD" id="cd08267">
    <property type="entry name" value="MDR1"/>
    <property type="match status" value="1"/>
</dbReference>
<dbReference type="PANTHER" id="PTHR44013:SF1">
    <property type="entry name" value="ZINC-TYPE ALCOHOL DEHYDROGENASE-LIKE PROTEIN C16A3.02C"/>
    <property type="match status" value="1"/>
</dbReference>
<dbReference type="InterPro" id="IPR011032">
    <property type="entry name" value="GroES-like_sf"/>
</dbReference>
<evidence type="ECO:0000313" key="3">
    <source>
        <dbReference type="Proteomes" id="UP001149165"/>
    </source>
</evidence>
<feature type="domain" description="Enoyl reductase (ER)" evidence="1">
    <location>
        <begin position="14"/>
        <end position="333"/>
    </location>
</feature>
<dbReference type="Proteomes" id="UP001149165">
    <property type="component" value="Unassembled WGS sequence"/>
</dbReference>
<dbReference type="InterPro" id="IPR052733">
    <property type="entry name" value="Chloroplast_QOR"/>
</dbReference>
<proteinExistence type="predicted"/>
<keyword evidence="3" id="KW-1185">Reference proteome</keyword>
<name>A0A9W9F3Q6_9EURO</name>
<gene>
    <name evidence="2" type="ORF">N7456_008820</name>
</gene>
<evidence type="ECO:0000313" key="2">
    <source>
        <dbReference type="EMBL" id="KAJ5092959.1"/>
    </source>
</evidence>